<comment type="caution">
    <text evidence="2">The sequence shown here is derived from an EMBL/GenBank/DDBJ whole genome shotgun (WGS) entry which is preliminary data.</text>
</comment>
<feature type="transmembrane region" description="Helical" evidence="1">
    <location>
        <begin position="12"/>
        <end position="37"/>
    </location>
</feature>
<dbReference type="Proteomes" id="UP000076490">
    <property type="component" value="Unassembled WGS sequence"/>
</dbReference>
<sequence>MAIFPGSLLHVFLIILWFQIVRIRIVWVGWLGVVRVLDIGARPAGRVNFLVRCNAVCTAIGFRRLGGVKLFSAFDADLMWFGHELLASILSFWLYYADYLLFPSGFLNRKQTIV</sequence>
<proteinExistence type="predicted"/>
<name>A0A161ST42_9BACL</name>
<dbReference type="AlphaFoldDB" id="A0A161ST42"/>
<evidence type="ECO:0000256" key="1">
    <source>
        <dbReference type="SAM" id="Phobius"/>
    </source>
</evidence>
<reference evidence="2 3" key="1">
    <citation type="submission" date="2016-01" db="EMBL/GenBank/DDBJ databases">
        <title>Whole genome sequencing of Bhargavaea cecembensis T14.</title>
        <authorList>
            <person name="Hong K.W."/>
        </authorList>
    </citation>
    <scope>NUCLEOTIDE SEQUENCE [LARGE SCALE GENOMIC DNA]</scope>
    <source>
        <strain evidence="2 3">T14</strain>
    </source>
</reference>
<accession>A0A161ST42</accession>
<keyword evidence="1" id="KW-0472">Membrane</keyword>
<keyword evidence="1" id="KW-1133">Transmembrane helix</keyword>
<feature type="transmembrane region" description="Helical" evidence="1">
    <location>
        <begin position="78"/>
        <end position="102"/>
    </location>
</feature>
<organism evidence="2 3">
    <name type="scientific">Bhargavaea cecembensis</name>
    <dbReference type="NCBI Taxonomy" id="394098"/>
    <lineage>
        <taxon>Bacteria</taxon>
        <taxon>Bacillati</taxon>
        <taxon>Bacillota</taxon>
        <taxon>Bacilli</taxon>
        <taxon>Bacillales</taxon>
        <taxon>Caryophanaceae</taxon>
        <taxon>Bhargavaea</taxon>
    </lineage>
</organism>
<dbReference type="EMBL" id="LQNT01000009">
    <property type="protein sequence ID" value="KZE38790.1"/>
    <property type="molecule type" value="Genomic_DNA"/>
</dbReference>
<evidence type="ECO:0000313" key="3">
    <source>
        <dbReference type="Proteomes" id="UP000076490"/>
    </source>
</evidence>
<protein>
    <submittedName>
        <fullName evidence="2">Uncharacterized protein</fullName>
    </submittedName>
</protein>
<gene>
    <name evidence="2" type="ORF">AV656_07765</name>
</gene>
<keyword evidence="1" id="KW-0812">Transmembrane</keyword>
<evidence type="ECO:0000313" key="2">
    <source>
        <dbReference type="EMBL" id="KZE38790.1"/>
    </source>
</evidence>